<sequence length="98" mass="11225">MAIILELYTLTQAIHLLRQSALEGRLLREYYESSQQSSLYRAGFVNFPSRLTSTTPRVISYSLVHAIARNSLSRTDAWSKLAIVRNMKFASVIYLQLD</sequence>
<evidence type="ECO:0000313" key="1">
    <source>
        <dbReference type="EMBL" id="CCD54160.1"/>
    </source>
</evidence>
<dbReference type="AlphaFoldDB" id="G2YRB2"/>
<protein>
    <submittedName>
        <fullName evidence="1">Uncharacterized protein</fullName>
    </submittedName>
</protein>
<gene>
    <name evidence="1" type="ORF">BofuT4_uP128600.1</name>
</gene>
<reference evidence="2" key="1">
    <citation type="journal article" date="2011" name="PLoS Genet.">
        <title>Genomic analysis of the necrotrophic fungal pathogens Sclerotinia sclerotiorum and Botrytis cinerea.</title>
        <authorList>
            <person name="Amselem J."/>
            <person name="Cuomo C.A."/>
            <person name="van Kan J.A."/>
            <person name="Viaud M."/>
            <person name="Benito E.P."/>
            <person name="Couloux A."/>
            <person name="Coutinho P.M."/>
            <person name="de Vries R.P."/>
            <person name="Dyer P.S."/>
            <person name="Fillinger S."/>
            <person name="Fournier E."/>
            <person name="Gout L."/>
            <person name="Hahn M."/>
            <person name="Kohn L."/>
            <person name="Lapalu N."/>
            <person name="Plummer K.M."/>
            <person name="Pradier J.M."/>
            <person name="Quevillon E."/>
            <person name="Sharon A."/>
            <person name="Simon A."/>
            <person name="ten Have A."/>
            <person name="Tudzynski B."/>
            <person name="Tudzynski P."/>
            <person name="Wincker P."/>
            <person name="Andrew M."/>
            <person name="Anthouard V."/>
            <person name="Beever R.E."/>
            <person name="Beffa R."/>
            <person name="Benoit I."/>
            <person name="Bouzid O."/>
            <person name="Brault B."/>
            <person name="Chen Z."/>
            <person name="Choquer M."/>
            <person name="Collemare J."/>
            <person name="Cotton P."/>
            <person name="Danchin E.G."/>
            <person name="Da Silva C."/>
            <person name="Gautier A."/>
            <person name="Giraud C."/>
            <person name="Giraud T."/>
            <person name="Gonzalez C."/>
            <person name="Grossetete S."/>
            <person name="Guldener U."/>
            <person name="Henrissat B."/>
            <person name="Howlett B.J."/>
            <person name="Kodira C."/>
            <person name="Kretschmer M."/>
            <person name="Lappartient A."/>
            <person name="Leroch M."/>
            <person name="Levis C."/>
            <person name="Mauceli E."/>
            <person name="Neuveglise C."/>
            <person name="Oeser B."/>
            <person name="Pearson M."/>
            <person name="Poulain J."/>
            <person name="Poussereau N."/>
            <person name="Quesneville H."/>
            <person name="Rascle C."/>
            <person name="Schumacher J."/>
            <person name="Segurens B."/>
            <person name="Sexton A."/>
            <person name="Silva E."/>
            <person name="Sirven C."/>
            <person name="Soanes D.M."/>
            <person name="Talbot N.J."/>
            <person name="Templeton M."/>
            <person name="Yandava C."/>
            <person name="Yarden O."/>
            <person name="Zeng Q."/>
            <person name="Rollins J.A."/>
            <person name="Lebrun M.H."/>
            <person name="Dickman M."/>
        </authorList>
    </citation>
    <scope>NUCLEOTIDE SEQUENCE [LARGE SCALE GENOMIC DNA]</scope>
    <source>
        <strain evidence="2">T4</strain>
    </source>
</reference>
<dbReference type="InParanoid" id="G2YRB2"/>
<dbReference type="Proteomes" id="UP000008177">
    <property type="component" value="Unplaced contigs"/>
</dbReference>
<name>G2YRB2_BOTF4</name>
<evidence type="ECO:0000313" key="2">
    <source>
        <dbReference type="Proteomes" id="UP000008177"/>
    </source>
</evidence>
<organism evidence="1 2">
    <name type="scientific">Botryotinia fuckeliana (strain T4)</name>
    <name type="common">Noble rot fungus</name>
    <name type="synonym">Botrytis cinerea</name>
    <dbReference type="NCBI Taxonomy" id="999810"/>
    <lineage>
        <taxon>Eukaryota</taxon>
        <taxon>Fungi</taxon>
        <taxon>Dikarya</taxon>
        <taxon>Ascomycota</taxon>
        <taxon>Pezizomycotina</taxon>
        <taxon>Leotiomycetes</taxon>
        <taxon>Helotiales</taxon>
        <taxon>Sclerotiniaceae</taxon>
        <taxon>Botrytis</taxon>
    </lineage>
</organism>
<accession>G2YRB2</accession>
<proteinExistence type="predicted"/>
<dbReference type="EMBL" id="FQ790350">
    <property type="protein sequence ID" value="CCD54160.1"/>
    <property type="molecule type" value="Genomic_DNA"/>
</dbReference>
<dbReference type="HOGENOM" id="CLU_2333400_0_0_1"/>